<proteinExistence type="predicted"/>
<dbReference type="EMBL" id="CP031395">
    <property type="protein sequence ID" value="QBK05467.1"/>
    <property type="molecule type" value="Genomic_DNA"/>
</dbReference>
<dbReference type="Gene3D" id="3.40.50.10110">
    <property type="entry name" value="DNA polymerase III subunit chi"/>
    <property type="match status" value="1"/>
</dbReference>
<dbReference type="InterPro" id="IPR036768">
    <property type="entry name" value="PolIII_chi_sf"/>
</dbReference>
<dbReference type="PANTHER" id="PTHR38767">
    <property type="entry name" value="DNA POLYMERASE III SUBUNIT CHI"/>
    <property type="match status" value="1"/>
</dbReference>
<dbReference type="AlphaFoldDB" id="A0A4P6UN13"/>
<name>A0A4P6UN13_9BURK</name>
<protein>
    <submittedName>
        <fullName evidence="1">DNA polymerase III subunit chi</fullName>
    </submittedName>
</protein>
<dbReference type="PANTHER" id="PTHR38767:SF1">
    <property type="entry name" value="DNA POLYMERASE III SUBUNIT CHI"/>
    <property type="match status" value="1"/>
</dbReference>
<dbReference type="SUPFAM" id="SSF102400">
    <property type="entry name" value="DNA polymerase III chi subunit"/>
    <property type="match status" value="1"/>
</dbReference>
<accession>A0A4P6UN13</accession>
<gene>
    <name evidence="1" type="ORF">DW355_12610</name>
</gene>
<reference evidence="1 2" key="1">
    <citation type="submission" date="2018-07" db="EMBL/GenBank/DDBJ databases">
        <title>Exploring interactions and the metabolic potential of the ultra-small soil bacteria Hylemonella gracilis.</title>
        <authorList>
            <person name="Tyc O."/>
            <person name="Kulkarni P."/>
            <person name="Gawehns F."/>
            <person name="Hundscheid M."/>
            <person name="Zweers H."/>
            <person name="Garbeva P."/>
        </authorList>
    </citation>
    <scope>NUCLEOTIDE SEQUENCE [LARGE SCALE GENOMIC DNA]</scope>
    <source>
        <strain evidence="1 2">NS1</strain>
    </source>
</reference>
<dbReference type="GO" id="GO:0032298">
    <property type="term" value="P:positive regulation of DNA-templated DNA replication initiation"/>
    <property type="evidence" value="ECO:0007669"/>
    <property type="project" value="TreeGrafter"/>
</dbReference>
<dbReference type="GO" id="GO:0006260">
    <property type="term" value="P:DNA replication"/>
    <property type="evidence" value="ECO:0007669"/>
    <property type="project" value="InterPro"/>
</dbReference>
<dbReference type="RefSeq" id="WP_131280553.1">
    <property type="nucleotide sequence ID" value="NZ_CP031395.1"/>
</dbReference>
<dbReference type="KEGG" id="hgr:DW355_12610"/>
<dbReference type="Proteomes" id="UP000292939">
    <property type="component" value="Chromosome"/>
</dbReference>
<evidence type="ECO:0000313" key="1">
    <source>
        <dbReference type="EMBL" id="QBK05467.1"/>
    </source>
</evidence>
<evidence type="ECO:0000313" key="2">
    <source>
        <dbReference type="Proteomes" id="UP000292939"/>
    </source>
</evidence>
<sequence>MTEVAFHFNAPDKLAYACRLLRKAVAQGSRVVVTAPAEMLARLDVLLWTFSQTDFVAHVRMPIRHAPHAGTDASLSLAPVVLVEDAAAPDLPHRQVLLNLGVDMPQGFAAYARVIEVVSLDEQDRQQARGRWKNYAAQGYAIVRHDLQLAS</sequence>
<dbReference type="OrthoDB" id="5297568at2"/>
<dbReference type="Pfam" id="PF04364">
    <property type="entry name" value="DNA_pol3_chi"/>
    <property type="match status" value="1"/>
</dbReference>
<dbReference type="GO" id="GO:0003677">
    <property type="term" value="F:DNA binding"/>
    <property type="evidence" value="ECO:0007669"/>
    <property type="project" value="InterPro"/>
</dbReference>
<organism evidence="1 2">
    <name type="scientific">Hylemonella gracilis</name>
    <dbReference type="NCBI Taxonomy" id="80880"/>
    <lineage>
        <taxon>Bacteria</taxon>
        <taxon>Pseudomonadati</taxon>
        <taxon>Pseudomonadota</taxon>
        <taxon>Betaproteobacteria</taxon>
        <taxon>Burkholderiales</taxon>
        <taxon>Comamonadaceae</taxon>
        <taxon>Hylemonella</taxon>
    </lineage>
</organism>
<dbReference type="InterPro" id="IPR007459">
    <property type="entry name" value="DNA_pol3_chi"/>
</dbReference>
<dbReference type="GO" id="GO:0003887">
    <property type="term" value="F:DNA-directed DNA polymerase activity"/>
    <property type="evidence" value="ECO:0007669"/>
    <property type="project" value="InterPro"/>
</dbReference>